<protein>
    <submittedName>
        <fullName evidence="3">Uncharacterized protein</fullName>
    </submittedName>
</protein>
<dbReference type="AlphaFoldDB" id="A0A1H3TBI2"/>
<keyword evidence="2" id="KW-1133">Transmembrane helix</keyword>
<gene>
    <name evidence="3" type="ORF">SAMN05216554_4045</name>
</gene>
<evidence type="ECO:0000256" key="2">
    <source>
        <dbReference type="SAM" id="Phobius"/>
    </source>
</evidence>
<evidence type="ECO:0000313" key="3">
    <source>
        <dbReference type="EMBL" id="SDZ47606.1"/>
    </source>
</evidence>
<evidence type="ECO:0000256" key="1">
    <source>
        <dbReference type="SAM" id="MobiDB-lite"/>
    </source>
</evidence>
<accession>A0A1H3TBI2</accession>
<keyword evidence="4" id="KW-1185">Reference proteome</keyword>
<proteinExistence type="predicted"/>
<evidence type="ECO:0000313" key="4">
    <source>
        <dbReference type="Proteomes" id="UP000198891"/>
    </source>
</evidence>
<name>A0A1H3TBI2_9MICO</name>
<feature type="transmembrane region" description="Helical" evidence="2">
    <location>
        <begin position="24"/>
        <end position="43"/>
    </location>
</feature>
<feature type="region of interest" description="Disordered" evidence="1">
    <location>
        <begin position="46"/>
        <end position="72"/>
    </location>
</feature>
<reference evidence="3 4" key="1">
    <citation type="submission" date="2016-10" db="EMBL/GenBank/DDBJ databases">
        <authorList>
            <person name="de Groot N.N."/>
        </authorList>
    </citation>
    <scope>NUCLEOTIDE SEQUENCE [LARGE SCALE GENOMIC DNA]</scope>
    <source>
        <strain evidence="3 4">CGMCC 4.3491</strain>
    </source>
</reference>
<organism evidence="3 4">
    <name type="scientific">Herbiconiux ginsengi</name>
    <dbReference type="NCBI Taxonomy" id="381665"/>
    <lineage>
        <taxon>Bacteria</taxon>
        <taxon>Bacillati</taxon>
        <taxon>Actinomycetota</taxon>
        <taxon>Actinomycetes</taxon>
        <taxon>Micrococcales</taxon>
        <taxon>Microbacteriaceae</taxon>
        <taxon>Herbiconiux</taxon>
    </lineage>
</organism>
<keyword evidence="2" id="KW-0812">Transmembrane</keyword>
<keyword evidence="2" id="KW-0472">Membrane</keyword>
<dbReference type="EMBL" id="FNPZ01000005">
    <property type="protein sequence ID" value="SDZ47606.1"/>
    <property type="molecule type" value="Genomic_DNA"/>
</dbReference>
<dbReference type="Proteomes" id="UP000198891">
    <property type="component" value="Unassembled WGS sequence"/>
</dbReference>
<sequence length="72" mass="7239">MVTGILTAAIPALGYLFALLLGEPFVLVTALGGVIALVGVAVASTARDASRRREPAATVARRGPRRGPSAPG</sequence>